<sequence length="139" mass="15295">MVTLKELMAKQSPDSQQRIAAKAAEIRQSVALNLLREELQMSQTEMAAAMGVKQPTIAKMEQADNDPRLSTLKRYIAALGGRTQYKCHIADWKKKSRLICEQVSGPSASHSPGISLLAPRDVRTLTTVQTFPHAAPAIR</sequence>
<gene>
    <name evidence="2" type="primary">higA_1</name>
    <name evidence="2" type="ORF">NCTC13635_04137</name>
</gene>
<dbReference type="SMART" id="SM00530">
    <property type="entry name" value="HTH_XRE"/>
    <property type="match status" value="1"/>
</dbReference>
<dbReference type="Pfam" id="PF01381">
    <property type="entry name" value="HTH_3"/>
    <property type="match status" value="1"/>
</dbReference>
<evidence type="ECO:0000313" key="2">
    <source>
        <dbReference type="EMBL" id="VEB04069.1"/>
    </source>
</evidence>
<dbReference type="PROSITE" id="PS50943">
    <property type="entry name" value="HTH_CROC1"/>
    <property type="match status" value="1"/>
</dbReference>
<evidence type="ECO:0000259" key="1">
    <source>
        <dbReference type="PROSITE" id="PS50943"/>
    </source>
</evidence>
<organism evidence="2 3">
    <name type="scientific">Klebsiella pneumoniae</name>
    <dbReference type="NCBI Taxonomy" id="573"/>
    <lineage>
        <taxon>Bacteria</taxon>
        <taxon>Pseudomonadati</taxon>
        <taxon>Pseudomonadota</taxon>
        <taxon>Gammaproteobacteria</taxon>
        <taxon>Enterobacterales</taxon>
        <taxon>Enterobacteriaceae</taxon>
        <taxon>Klebsiella/Raoultella group</taxon>
        <taxon>Klebsiella</taxon>
        <taxon>Klebsiella pneumoniae complex</taxon>
    </lineage>
</organism>
<dbReference type="CDD" id="cd00093">
    <property type="entry name" value="HTH_XRE"/>
    <property type="match status" value="1"/>
</dbReference>
<dbReference type="EMBL" id="LR134162">
    <property type="protein sequence ID" value="VEB04069.1"/>
    <property type="molecule type" value="Genomic_DNA"/>
</dbReference>
<protein>
    <submittedName>
        <fullName evidence="2">Transcriptional regulator</fullName>
    </submittedName>
</protein>
<feature type="domain" description="HTH cro/C1-type" evidence="1">
    <location>
        <begin position="32"/>
        <end position="86"/>
    </location>
</feature>
<dbReference type="GO" id="GO:0003677">
    <property type="term" value="F:DNA binding"/>
    <property type="evidence" value="ECO:0007669"/>
    <property type="project" value="InterPro"/>
</dbReference>
<accession>A0A447RW56</accession>
<name>A0A447RW56_KLEPN</name>
<evidence type="ECO:0000313" key="3">
    <source>
        <dbReference type="Proteomes" id="UP000282433"/>
    </source>
</evidence>
<dbReference type="InterPro" id="IPR001387">
    <property type="entry name" value="Cro/C1-type_HTH"/>
</dbReference>
<proteinExistence type="predicted"/>
<dbReference type="InterPro" id="IPR010982">
    <property type="entry name" value="Lambda_DNA-bd_dom_sf"/>
</dbReference>
<dbReference type="SUPFAM" id="SSF47413">
    <property type="entry name" value="lambda repressor-like DNA-binding domains"/>
    <property type="match status" value="1"/>
</dbReference>
<dbReference type="Gene3D" id="1.10.260.40">
    <property type="entry name" value="lambda repressor-like DNA-binding domains"/>
    <property type="match status" value="1"/>
</dbReference>
<dbReference type="Proteomes" id="UP000282433">
    <property type="component" value="Chromosome"/>
</dbReference>
<reference evidence="2 3" key="1">
    <citation type="submission" date="2018-12" db="EMBL/GenBank/DDBJ databases">
        <authorList>
            <consortium name="Pathogen Informatics"/>
        </authorList>
    </citation>
    <scope>NUCLEOTIDE SEQUENCE [LARGE SCALE GENOMIC DNA]</scope>
    <source>
        <strain evidence="2 3">NCTC13635</strain>
    </source>
</reference>
<dbReference type="AlphaFoldDB" id="A0A447RW56"/>